<evidence type="ECO:0000313" key="3">
    <source>
        <dbReference type="Proteomes" id="UP000019335"/>
    </source>
</evidence>
<comment type="caution">
    <text evidence="2">The sequence shown here is derived from an EMBL/GenBank/DDBJ whole genome shotgun (WGS) entry which is preliminary data.</text>
</comment>
<protein>
    <submittedName>
        <fullName evidence="2">Uncharacterized protein</fullName>
    </submittedName>
</protein>
<feature type="region of interest" description="Disordered" evidence="1">
    <location>
        <begin position="1"/>
        <end position="20"/>
    </location>
</feature>
<proteinExistence type="predicted"/>
<evidence type="ECO:0000256" key="1">
    <source>
        <dbReference type="SAM" id="MobiDB-lite"/>
    </source>
</evidence>
<gene>
    <name evidence="2" type="ORF">Naga_100054g39</name>
</gene>
<dbReference type="AlphaFoldDB" id="W7TFQ5"/>
<dbReference type="EMBL" id="AZIL01000829">
    <property type="protein sequence ID" value="EWM25870.1"/>
    <property type="molecule type" value="Genomic_DNA"/>
</dbReference>
<accession>W7TFQ5</accession>
<organism evidence="2 3">
    <name type="scientific">Nannochloropsis gaditana</name>
    <dbReference type="NCBI Taxonomy" id="72520"/>
    <lineage>
        <taxon>Eukaryota</taxon>
        <taxon>Sar</taxon>
        <taxon>Stramenopiles</taxon>
        <taxon>Ochrophyta</taxon>
        <taxon>Eustigmatophyceae</taxon>
        <taxon>Eustigmatales</taxon>
        <taxon>Monodopsidaceae</taxon>
        <taxon>Nannochloropsis</taxon>
    </lineage>
</organism>
<evidence type="ECO:0000313" key="2">
    <source>
        <dbReference type="EMBL" id="EWM25870.1"/>
    </source>
</evidence>
<reference evidence="2 3" key="1">
    <citation type="journal article" date="2014" name="Mol. Plant">
        <title>Chromosome Scale Genome Assembly and Transcriptome Profiling of Nannochloropsis gaditana in Nitrogen Depletion.</title>
        <authorList>
            <person name="Corteggiani Carpinelli E."/>
            <person name="Telatin A."/>
            <person name="Vitulo N."/>
            <person name="Forcato C."/>
            <person name="D'Angelo M."/>
            <person name="Schiavon R."/>
            <person name="Vezzi A."/>
            <person name="Giacometti G.M."/>
            <person name="Morosinotto T."/>
            <person name="Valle G."/>
        </authorList>
    </citation>
    <scope>NUCLEOTIDE SEQUENCE [LARGE SCALE GENOMIC DNA]</scope>
    <source>
        <strain evidence="2 3">B-31</strain>
    </source>
</reference>
<keyword evidence="3" id="KW-1185">Reference proteome</keyword>
<dbReference type="Proteomes" id="UP000019335">
    <property type="component" value="Chromosome 10"/>
</dbReference>
<name>W7TFQ5_9STRA</name>
<sequence length="105" mass="11495">MPTCSRPGGSGIKACSTPARSSGSLLRAKGETVLPASQEVLFPLVAHVLSPGNSLELLSGGCLHLHRRPRIRRLFGIRDHRYGIRDRARLPGERARQTRVYEVGI</sequence>